<feature type="region of interest" description="Disordered" evidence="1">
    <location>
        <begin position="77"/>
        <end position="125"/>
    </location>
</feature>
<feature type="compositionally biased region" description="Basic and acidic residues" evidence="1">
    <location>
        <begin position="98"/>
        <end position="125"/>
    </location>
</feature>
<accession>A0A8H3QG65</accession>
<keyword evidence="2" id="KW-1133">Transmembrane helix</keyword>
<reference evidence="3" key="1">
    <citation type="submission" date="2019-10" db="EMBL/GenBank/DDBJ databases">
        <title>Conservation and host-specific expression of non-tandemly repeated heterogenous ribosome RNA gene in arbuscular mycorrhizal fungi.</title>
        <authorList>
            <person name="Maeda T."/>
            <person name="Kobayashi Y."/>
            <person name="Nakagawa T."/>
            <person name="Ezawa T."/>
            <person name="Yamaguchi K."/>
            <person name="Bino T."/>
            <person name="Nishimoto Y."/>
            <person name="Shigenobu S."/>
            <person name="Kawaguchi M."/>
        </authorList>
    </citation>
    <scope>NUCLEOTIDE SEQUENCE</scope>
    <source>
        <strain evidence="3">HR1</strain>
    </source>
</reference>
<keyword evidence="2" id="KW-0812">Transmembrane</keyword>
<proteinExistence type="predicted"/>
<dbReference type="EMBL" id="BLAL01000017">
    <property type="protein sequence ID" value="GES75724.1"/>
    <property type="molecule type" value="Genomic_DNA"/>
</dbReference>
<protein>
    <submittedName>
        <fullName evidence="3">Uncharacterized protein</fullName>
    </submittedName>
</protein>
<sequence length="125" mass="14091">MMKPFGISTNKKSNADQIDIRIFGIKVKSEEVGQITKEKQIGYVVLNYVISGLCALAIVLVVLFFCCIFIYCSSKGKADDEERGMPGYDDYESDDESERNVGDEKPERTEEIQKSEGTKTDEEDE</sequence>
<feature type="transmembrane region" description="Helical" evidence="2">
    <location>
        <begin position="48"/>
        <end position="72"/>
    </location>
</feature>
<evidence type="ECO:0000256" key="2">
    <source>
        <dbReference type="SAM" id="Phobius"/>
    </source>
</evidence>
<comment type="caution">
    <text evidence="3">The sequence shown here is derived from an EMBL/GenBank/DDBJ whole genome shotgun (WGS) entry which is preliminary data.</text>
</comment>
<name>A0A8H3QG65_9GLOM</name>
<evidence type="ECO:0000313" key="3">
    <source>
        <dbReference type="EMBL" id="GES75724.1"/>
    </source>
</evidence>
<dbReference type="AlphaFoldDB" id="A0A8H3QG65"/>
<evidence type="ECO:0000256" key="1">
    <source>
        <dbReference type="SAM" id="MobiDB-lite"/>
    </source>
</evidence>
<dbReference type="OrthoDB" id="2409390at2759"/>
<gene>
    <name evidence="3" type="ORF">RCL2_000314000</name>
</gene>
<dbReference type="Proteomes" id="UP000615446">
    <property type="component" value="Unassembled WGS sequence"/>
</dbReference>
<keyword evidence="2" id="KW-0472">Membrane</keyword>
<organism evidence="3 4">
    <name type="scientific">Rhizophagus clarus</name>
    <dbReference type="NCBI Taxonomy" id="94130"/>
    <lineage>
        <taxon>Eukaryota</taxon>
        <taxon>Fungi</taxon>
        <taxon>Fungi incertae sedis</taxon>
        <taxon>Mucoromycota</taxon>
        <taxon>Glomeromycotina</taxon>
        <taxon>Glomeromycetes</taxon>
        <taxon>Glomerales</taxon>
        <taxon>Glomeraceae</taxon>
        <taxon>Rhizophagus</taxon>
    </lineage>
</organism>
<evidence type="ECO:0000313" key="4">
    <source>
        <dbReference type="Proteomes" id="UP000615446"/>
    </source>
</evidence>